<dbReference type="GO" id="GO:0005658">
    <property type="term" value="C:alpha DNA polymerase:primase complex"/>
    <property type="evidence" value="ECO:0007669"/>
    <property type="project" value="TreeGrafter"/>
</dbReference>
<keyword evidence="5 6" id="KW-0539">Nucleus</keyword>
<accession>A0A200QXF0</accession>
<dbReference type="PIRSF" id="PIRSF018300">
    <property type="entry name" value="DNA_pol_alph_2"/>
    <property type="match status" value="1"/>
</dbReference>
<evidence type="ECO:0000256" key="7">
    <source>
        <dbReference type="SAM" id="MobiDB-lite"/>
    </source>
</evidence>
<dbReference type="Proteomes" id="UP000195402">
    <property type="component" value="Unassembled WGS sequence"/>
</dbReference>
<dbReference type="OrthoDB" id="336885at2759"/>
<organism evidence="11 12">
    <name type="scientific">Macleaya cordata</name>
    <name type="common">Five-seeded plume-poppy</name>
    <name type="synonym">Bocconia cordata</name>
    <dbReference type="NCBI Taxonomy" id="56857"/>
    <lineage>
        <taxon>Eukaryota</taxon>
        <taxon>Viridiplantae</taxon>
        <taxon>Streptophyta</taxon>
        <taxon>Embryophyta</taxon>
        <taxon>Tracheophyta</taxon>
        <taxon>Spermatophyta</taxon>
        <taxon>Magnoliopsida</taxon>
        <taxon>Ranunculales</taxon>
        <taxon>Papaveraceae</taxon>
        <taxon>Papaveroideae</taxon>
        <taxon>Macleaya</taxon>
    </lineage>
</organism>
<protein>
    <recommendedName>
        <fullName evidence="3 6">DNA polymerase alpha subunit B</fullName>
    </recommendedName>
</protein>
<dbReference type="PANTHER" id="PTHR23061">
    <property type="entry name" value="DNA POLYMERASE 2 ALPHA 70 KDA SUBUNIT"/>
    <property type="match status" value="1"/>
</dbReference>
<dbReference type="InParanoid" id="A0A200QXF0"/>
<feature type="domain" description="DNA polymerase alpha subunit B N-terminal" evidence="9">
    <location>
        <begin position="4"/>
        <end position="51"/>
    </location>
</feature>
<keyword evidence="4 6" id="KW-0235">DNA replication</keyword>
<dbReference type="Pfam" id="PF08418">
    <property type="entry name" value="Pol_alpha_B_N"/>
    <property type="match status" value="1"/>
</dbReference>
<dbReference type="Gene3D" id="1.10.8.530">
    <property type="entry name" value="DNA polymerase alpha-primase, subunit B, N-terminal domain"/>
    <property type="match status" value="1"/>
</dbReference>
<dbReference type="FunFam" id="1.10.8.530:FF:000002">
    <property type="entry name" value="DNA polymerase alpha subunit B"/>
    <property type="match status" value="1"/>
</dbReference>
<dbReference type="InterPro" id="IPR043034">
    <property type="entry name" value="DNA_pol_alpha_B_N_sf"/>
</dbReference>
<comment type="function">
    <text evidence="6">Accessory subunit of the DNA polymerase alpha complex (also known as the alpha DNA polymerase-primase complex) which plays an essential role in the initiation of DNA synthesis.</text>
</comment>
<proteinExistence type="inferred from homology"/>
<dbReference type="Pfam" id="PF04042">
    <property type="entry name" value="DNA_pol_E_B"/>
    <property type="match status" value="1"/>
</dbReference>
<dbReference type="STRING" id="56857.A0A200QXF0"/>
<dbReference type="GO" id="GO:0003677">
    <property type="term" value="F:DNA binding"/>
    <property type="evidence" value="ECO:0007669"/>
    <property type="project" value="InterPro"/>
</dbReference>
<dbReference type="InterPro" id="IPR013627">
    <property type="entry name" value="Pol_alpha_B_N"/>
</dbReference>
<evidence type="ECO:0000256" key="5">
    <source>
        <dbReference type="ARBA" id="ARBA00023242"/>
    </source>
</evidence>
<evidence type="ECO:0000259" key="9">
    <source>
        <dbReference type="Pfam" id="PF08418"/>
    </source>
</evidence>
<evidence type="ECO:0000259" key="10">
    <source>
        <dbReference type="Pfam" id="PF22062"/>
    </source>
</evidence>
<reference evidence="11 12" key="1">
    <citation type="journal article" date="2017" name="Mol. Plant">
        <title>The Genome of Medicinal Plant Macleaya cordata Provides New Insights into Benzylisoquinoline Alkaloids Metabolism.</title>
        <authorList>
            <person name="Liu X."/>
            <person name="Liu Y."/>
            <person name="Huang P."/>
            <person name="Ma Y."/>
            <person name="Qing Z."/>
            <person name="Tang Q."/>
            <person name="Cao H."/>
            <person name="Cheng P."/>
            <person name="Zheng Y."/>
            <person name="Yuan Z."/>
            <person name="Zhou Y."/>
            <person name="Liu J."/>
            <person name="Tang Z."/>
            <person name="Zhuo Y."/>
            <person name="Zhang Y."/>
            <person name="Yu L."/>
            <person name="Huang J."/>
            <person name="Yang P."/>
            <person name="Peng Q."/>
            <person name="Zhang J."/>
            <person name="Jiang W."/>
            <person name="Zhang Z."/>
            <person name="Lin K."/>
            <person name="Ro D.K."/>
            <person name="Chen X."/>
            <person name="Xiong X."/>
            <person name="Shang Y."/>
            <person name="Huang S."/>
            <person name="Zeng J."/>
        </authorList>
    </citation>
    <scope>NUCLEOTIDE SEQUENCE [LARGE SCALE GENOMIC DNA]</scope>
    <source>
        <strain evidence="12">cv. BLH2017</strain>
        <tissue evidence="11">Root</tissue>
    </source>
</reference>
<gene>
    <name evidence="11" type="ORF">BVC80_615g5</name>
</gene>
<name>A0A200QXF0_MACCD</name>
<dbReference type="Pfam" id="PF22062">
    <property type="entry name" value="OB_DPOA2"/>
    <property type="match status" value="1"/>
</dbReference>
<comment type="similarity">
    <text evidence="2 6">Belongs to the DNA polymerase alpha subunit B family.</text>
</comment>
<evidence type="ECO:0000256" key="6">
    <source>
        <dbReference type="PIRNR" id="PIRNR018300"/>
    </source>
</evidence>
<evidence type="ECO:0000256" key="3">
    <source>
        <dbReference type="ARBA" id="ARBA00018596"/>
    </source>
</evidence>
<feature type="compositionally biased region" description="Polar residues" evidence="7">
    <location>
        <begin position="120"/>
        <end position="130"/>
    </location>
</feature>
<sequence>MEKEIKAEFERIGFSLEEEEEILKKCLTFCINYKLTPSDLISSWEVYYLNRQLNGSAIQNAQMDGFLLHLQNEQKDAIIKEEQYPHIYSSNDVDMILSDEIYDAKEGILGTPTDRPENLYSDSPETNGYKPSSGKPSRLASNHMTPFGQRTNKFVVQFTFNKLQDTENDVNVDELANQEDDVIRRVRPIERCSLEIQGSRPEPGCRFMYDRIEDRFNSIENRIRRHASAVGATGLYEEPVDPTVASQKSIFSVGMVCCDGEGRLNEKSILLQGSVEHSGGQRVRLDLQKLAQFSLFPGQVVGIEGNNPSGHCLIASKVVDSIPLSVSPDMDLPPPKKQAMDQEFQPSSPTSTLTDLSMVIAAGPFSTTDNLLFEPLTELLAYASRKQPQLLVLMGPFVDSEHPEIKMGTVDRSYDDIFRVEILRRLQDYTEFMGPAARVILVPSVRDASHDFVFPQVLLFLDLIKYSLYLKVFAIHCYEFQVKVGCCTVDILRQLSGEEISRIPADSSSRDRMGRLATHLLRQHSFYPLYPPSEDVPLDFSLAPEALRIPSIPDILVLPSDLAPFVKVLSLGGSVDGEQQVKCISVNPGRLAKGVGGGTFVELTYSGDPDTTSASIIRM</sequence>
<evidence type="ECO:0000256" key="4">
    <source>
        <dbReference type="ARBA" id="ARBA00022705"/>
    </source>
</evidence>
<evidence type="ECO:0000256" key="1">
    <source>
        <dbReference type="ARBA" id="ARBA00004123"/>
    </source>
</evidence>
<dbReference type="FunFam" id="3.60.21.60:FF:000004">
    <property type="entry name" value="DNA polymerase alpha subunit B"/>
    <property type="match status" value="1"/>
</dbReference>
<evidence type="ECO:0000313" key="11">
    <source>
        <dbReference type="EMBL" id="OVA15101.1"/>
    </source>
</evidence>
<evidence type="ECO:0000313" key="12">
    <source>
        <dbReference type="Proteomes" id="UP000195402"/>
    </source>
</evidence>
<dbReference type="AlphaFoldDB" id="A0A200QXF0"/>
<feature type="domain" description="DNA polymerase alpha subunit B OB" evidence="10">
    <location>
        <begin position="240"/>
        <end position="319"/>
    </location>
</feature>
<dbReference type="InterPro" id="IPR016722">
    <property type="entry name" value="DNA_pol_alpha_bsu"/>
</dbReference>
<comment type="subcellular location">
    <subcellularLocation>
        <location evidence="1 6">Nucleus</location>
    </subcellularLocation>
</comment>
<evidence type="ECO:0000259" key="8">
    <source>
        <dbReference type="Pfam" id="PF04042"/>
    </source>
</evidence>
<evidence type="ECO:0000256" key="2">
    <source>
        <dbReference type="ARBA" id="ARBA00007299"/>
    </source>
</evidence>
<dbReference type="FunCoup" id="A0A200QXF0">
    <property type="interactions" value="2234"/>
</dbReference>
<dbReference type="OMA" id="RFMYDRT"/>
<dbReference type="PANTHER" id="PTHR23061:SF12">
    <property type="entry name" value="DNA POLYMERASE ALPHA SUBUNIT B"/>
    <property type="match status" value="1"/>
</dbReference>
<feature type="domain" description="DNA polymerase alpha/delta/epsilon subunit B" evidence="8">
    <location>
        <begin position="359"/>
        <end position="567"/>
    </location>
</feature>
<keyword evidence="12" id="KW-1185">Reference proteome</keyword>
<feature type="region of interest" description="Disordered" evidence="7">
    <location>
        <begin position="107"/>
        <end position="141"/>
    </location>
</feature>
<dbReference type="GO" id="GO:0006270">
    <property type="term" value="P:DNA replication initiation"/>
    <property type="evidence" value="ECO:0007669"/>
    <property type="project" value="TreeGrafter"/>
</dbReference>
<comment type="caution">
    <text evidence="11">The sequence shown here is derived from an EMBL/GenBank/DDBJ whole genome shotgun (WGS) entry which is preliminary data.</text>
</comment>
<dbReference type="Gene3D" id="3.60.21.60">
    <property type="match status" value="1"/>
</dbReference>
<dbReference type="InterPro" id="IPR054300">
    <property type="entry name" value="OB_DPOA2"/>
</dbReference>
<dbReference type="InterPro" id="IPR007185">
    <property type="entry name" value="DNA_pol_a/d/e_bsu"/>
</dbReference>
<dbReference type="EMBL" id="MVGT01000917">
    <property type="protein sequence ID" value="OVA15101.1"/>
    <property type="molecule type" value="Genomic_DNA"/>
</dbReference>